<evidence type="ECO:0000259" key="3">
    <source>
        <dbReference type="Pfam" id="PF13383"/>
    </source>
</evidence>
<dbReference type="Pfam" id="PF13383">
    <property type="entry name" value="Methyltransf_22"/>
    <property type="match status" value="1"/>
</dbReference>
<evidence type="ECO:0000256" key="1">
    <source>
        <dbReference type="SAM" id="MobiDB-lite"/>
    </source>
</evidence>
<feature type="compositionally biased region" description="Basic and acidic residues" evidence="1">
    <location>
        <begin position="476"/>
        <end position="496"/>
    </location>
</feature>
<proteinExistence type="predicted"/>
<accession>A0A7J6LBU0</accession>
<dbReference type="PANTHER" id="PTHR32026">
    <property type="entry name" value="METHYLTRANSFERASE-LIKE PROTEIN 24"/>
    <property type="match status" value="1"/>
</dbReference>
<feature type="transmembrane region" description="Helical" evidence="2">
    <location>
        <begin position="530"/>
        <end position="551"/>
    </location>
</feature>
<feature type="region of interest" description="Disordered" evidence="1">
    <location>
        <begin position="268"/>
        <end position="299"/>
    </location>
</feature>
<dbReference type="AlphaFoldDB" id="A0A7J6LBU0"/>
<keyword evidence="2" id="KW-1133">Transmembrane helix</keyword>
<dbReference type="EMBL" id="JABAHT010000392">
    <property type="protein sequence ID" value="KAF4656714.1"/>
    <property type="molecule type" value="Genomic_DNA"/>
</dbReference>
<comment type="caution">
    <text evidence="4">The sequence shown here is derived from an EMBL/GenBank/DDBJ whole genome shotgun (WGS) entry which is preliminary data.</text>
</comment>
<gene>
    <name evidence="4" type="ORF">FOZ61_006727</name>
</gene>
<dbReference type="Proteomes" id="UP000570595">
    <property type="component" value="Unassembled WGS sequence"/>
</dbReference>
<protein>
    <recommendedName>
        <fullName evidence="3">Methyltransferase domain-containing protein</fullName>
    </recommendedName>
</protein>
<name>A0A7J6LBU0_PEROL</name>
<organism evidence="4 5">
    <name type="scientific">Perkinsus olseni</name>
    <name type="common">Perkinsus atlanticus</name>
    <dbReference type="NCBI Taxonomy" id="32597"/>
    <lineage>
        <taxon>Eukaryota</taxon>
        <taxon>Sar</taxon>
        <taxon>Alveolata</taxon>
        <taxon>Perkinsozoa</taxon>
        <taxon>Perkinsea</taxon>
        <taxon>Perkinsida</taxon>
        <taxon>Perkinsidae</taxon>
        <taxon>Perkinsus</taxon>
    </lineage>
</organism>
<dbReference type="PANTHER" id="PTHR32026:SF27">
    <property type="entry name" value="METHYLTRANSFERASE FKBM DOMAIN-CONTAINING PROTEIN-RELATED"/>
    <property type="match status" value="1"/>
</dbReference>
<evidence type="ECO:0000313" key="5">
    <source>
        <dbReference type="Proteomes" id="UP000570595"/>
    </source>
</evidence>
<evidence type="ECO:0000256" key="2">
    <source>
        <dbReference type="SAM" id="Phobius"/>
    </source>
</evidence>
<evidence type="ECO:0000313" key="4">
    <source>
        <dbReference type="EMBL" id="KAF4656714.1"/>
    </source>
</evidence>
<dbReference type="SUPFAM" id="SSF53335">
    <property type="entry name" value="S-adenosyl-L-methionine-dependent methyltransferases"/>
    <property type="match status" value="1"/>
</dbReference>
<feature type="transmembrane region" description="Helical" evidence="2">
    <location>
        <begin position="190"/>
        <end position="208"/>
    </location>
</feature>
<feature type="transmembrane region" description="Helical" evidence="2">
    <location>
        <begin position="39"/>
        <end position="59"/>
    </location>
</feature>
<dbReference type="InterPro" id="IPR025714">
    <property type="entry name" value="Methyltranfer_dom"/>
</dbReference>
<sequence>MKLCGRLGCWLVARVPDLIAHTDRLAEHGYSTRVRHNRYLVGIFMVGALMLLIFTLRAARVSLPERNSTSRGVCRFTDFSSACSECSFAVEIMTTDWTYQFVGYQMEFAYSRIEEYWYPKEEPFRCCPTRETFDCCNFYSDANQTFCDAWSCPESPNEDPWECTFPRVGTSGEDITWISIGSKNEVTRDLTLAGLGGLLILLALSWKYNRILRKVFWRIFGSCIRAVERKIKSVYARLSVSWFGTLLRRVKLLVILVWECGGYDDEDAAEGSEDATADQKGQANSVHMMDEDKEGERDHDPMARALRGEKSTEASNASGDVSPLVEPIERSIIHRLRDAAGQVSNGLGGWESSEYTDRDYPRGYRAPPLASQPVPPPPPPCRRPVTISTAHTSRPTTETTPRLDRIARDATHREELRQYESKLRLNRRMDESTKKEVTAVKALYRKEPGMVLLGGPTTMAVNSAISNLNGFSKWTTQKDKPQRRDHGPRSVRRDIEKRAKAWPKTPLLRWLEGVGFRLLSMQQLLTQQRAFAITVLAVCVIILVASLRQLMIPREIPASEELMTAESCSVVSEQLRSFPLVQLLFGSRPKALALHRMLHQKHLYIPPVDRRVPTANEKAFGKYYMSTYHPTLACPLQERLGGTSVSMVLCDPRLAFDPGRGDCRVRSYVRNDETAPEELFSAERALHQMNRNCIFETDHPRREAYQAAVHGEHQLTLLRIDTDRGGSLPNAALEEVRRAEQVVVLLRWPMDDYTAARKQFDFLDWMAQNDFVVFSKEQEFYPDFEGKRSLAVRMSWIRMPAEFGSPCKGSARSLVPEPLSRSQTRMSDILPSARSRQFVGPRRNRPDKWFARNTFPEVSCEFEERLGTRGDGGKWVCESYKLGREFRREPVIIYSVGYGNSFSFEAAFHDEVNDNAEIFVFEIDRELYEKAVRVGPAFITWKHWGLASRDDRAKEHFTLPTMRRMLGHADRVIDIFKIDCEGCEFDTFRTWFDVKNDKSLPTQILIEVHWRDPKSARSLLEYLMELDYIIFRREPNYLAKSSYMEFGLVQRSFID</sequence>
<dbReference type="InterPro" id="IPR029063">
    <property type="entry name" value="SAM-dependent_MTases_sf"/>
</dbReference>
<reference evidence="4 5" key="1">
    <citation type="submission" date="2020-04" db="EMBL/GenBank/DDBJ databases">
        <title>Perkinsus olseni comparative genomics.</title>
        <authorList>
            <person name="Bogema D.R."/>
        </authorList>
    </citation>
    <scope>NUCLEOTIDE SEQUENCE [LARGE SCALE GENOMIC DNA]</scope>
    <source>
        <strain evidence="4">ATCC PRA-179</strain>
    </source>
</reference>
<dbReference type="OrthoDB" id="38237at2759"/>
<feature type="compositionally biased region" description="Basic and acidic residues" evidence="1">
    <location>
        <begin position="288"/>
        <end position="299"/>
    </location>
</feature>
<keyword evidence="2" id="KW-0812">Transmembrane</keyword>
<dbReference type="InterPro" id="IPR026913">
    <property type="entry name" value="METTL24"/>
</dbReference>
<feature type="domain" description="Methyltransferase" evidence="3">
    <location>
        <begin position="843"/>
        <end position="1049"/>
    </location>
</feature>
<feature type="region of interest" description="Disordered" evidence="1">
    <location>
        <begin position="473"/>
        <end position="496"/>
    </location>
</feature>
<keyword evidence="2" id="KW-0472">Membrane</keyword>